<evidence type="ECO:0000313" key="4">
    <source>
        <dbReference type="EMBL" id="CAH2303117.1"/>
    </source>
</evidence>
<gene>
    <name evidence="4" type="ORF">PECUL_23A030326</name>
</gene>
<dbReference type="GO" id="GO:0016020">
    <property type="term" value="C:membrane"/>
    <property type="evidence" value="ECO:0007669"/>
    <property type="project" value="InterPro"/>
</dbReference>
<feature type="compositionally biased region" description="Acidic residues" evidence="2">
    <location>
        <begin position="1"/>
        <end position="14"/>
    </location>
</feature>
<feature type="compositionally biased region" description="Basic and acidic residues" evidence="2">
    <location>
        <begin position="532"/>
        <end position="546"/>
    </location>
</feature>
<dbReference type="PANTHER" id="PTHR14015:SF1">
    <property type="entry name" value="OPIOID GROWTH FACTOR RECEPTOR"/>
    <property type="match status" value="1"/>
</dbReference>
<accession>A0AAD1WFT8</accession>
<dbReference type="Proteomes" id="UP001295444">
    <property type="component" value="Chromosome 06"/>
</dbReference>
<feature type="region of interest" description="Disordered" evidence="2">
    <location>
        <begin position="356"/>
        <end position="617"/>
    </location>
</feature>
<organism evidence="4 5">
    <name type="scientific">Pelobates cultripes</name>
    <name type="common">Western spadefoot toad</name>
    <dbReference type="NCBI Taxonomy" id="61616"/>
    <lineage>
        <taxon>Eukaryota</taxon>
        <taxon>Metazoa</taxon>
        <taxon>Chordata</taxon>
        <taxon>Craniata</taxon>
        <taxon>Vertebrata</taxon>
        <taxon>Euteleostomi</taxon>
        <taxon>Amphibia</taxon>
        <taxon>Batrachia</taxon>
        <taxon>Anura</taxon>
        <taxon>Pelobatoidea</taxon>
        <taxon>Pelobatidae</taxon>
        <taxon>Pelobates</taxon>
    </lineage>
</organism>
<dbReference type="Pfam" id="PF04664">
    <property type="entry name" value="OGFr_N"/>
    <property type="match status" value="1"/>
</dbReference>
<name>A0AAD1WFT8_PELCU</name>
<keyword evidence="5" id="KW-1185">Reference proteome</keyword>
<comment type="similarity">
    <text evidence="1">Belongs to the opioid growth factor receptor family.</text>
</comment>
<feature type="compositionally biased region" description="Polar residues" evidence="2">
    <location>
        <begin position="558"/>
        <end position="570"/>
    </location>
</feature>
<dbReference type="GO" id="GO:0140625">
    <property type="term" value="F:opioid growth factor receptor activity"/>
    <property type="evidence" value="ECO:0007669"/>
    <property type="project" value="InterPro"/>
</dbReference>
<feature type="compositionally biased region" description="Basic and acidic residues" evidence="2">
    <location>
        <begin position="376"/>
        <end position="408"/>
    </location>
</feature>
<dbReference type="InterPro" id="IPR039574">
    <property type="entry name" value="OGFr"/>
</dbReference>
<feature type="compositionally biased region" description="Polar residues" evidence="2">
    <location>
        <begin position="410"/>
        <end position="429"/>
    </location>
</feature>
<dbReference type="InterPro" id="IPR006757">
    <property type="entry name" value="OGF_rcpt"/>
</dbReference>
<evidence type="ECO:0000259" key="3">
    <source>
        <dbReference type="Pfam" id="PF04664"/>
    </source>
</evidence>
<feature type="compositionally biased region" description="Polar residues" evidence="2">
    <location>
        <begin position="515"/>
        <end position="528"/>
    </location>
</feature>
<keyword evidence="4" id="KW-0675">Receptor</keyword>
<proteinExistence type="inferred from homology"/>
<feature type="compositionally biased region" description="Basic and acidic residues" evidence="2">
    <location>
        <begin position="606"/>
        <end position="617"/>
    </location>
</feature>
<feature type="compositionally biased region" description="Basic and acidic residues" evidence="2">
    <location>
        <begin position="15"/>
        <end position="26"/>
    </location>
</feature>
<evidence type="ECO:0000256" key="2">
    <source>
        <dbReference type="SAM" id="MobiDB-lite"/>
    </source>
</evidence>
<evidence type="ECO:0000313" key="5">
    <source>
        <dbReference type="Proteomes" id="UP001295444"/>
    </source>
</evidence>
<reference evidence="4" key="1">
    <citation type="submission" date="2022-03" db="EMBL/GenBank/DDBJ databases">
        <authorList>
            <person name="Alioto T."/>
            <person name="Alioto T."/>
            <person name="Gomez Garrido J."/>
        </authorList>
    </citation>
    <scope>NUCLEOTIDE SEQUENCE</scope>
</reference>
<dbReference type="AlphaFoldDB" id="A0AAD1WFT8"/>
<dbReference type="EMBL" id="OW240917">
    <property type="protein sequence ID" value="CAH2303117.1"/>
    <property type="molecule type" value="Genomic_DNA"/>
</dbReference>
<sequence>MAETESDSWEEEEGERPGARRHRGEDITQYYKQERRRRAAKDLRKYRNGYPNSRNLTNYNDNSLFRKLIKGTIWLCMWVPGMAGWRPLAFVAFLRMCLVSFYQCLSPESTQIQDESAMEMPNLAFYRNERSFKPCGEQIDVILEKWKDNYELLEENHSYIQWLFPLREPGMNWKAKPLTVAEIKELKGDKEAMRRFVEAYKLMLGFYGIKLVNEDTGEVDLAHNWEDRFENLDYHSHNNLRITRILKCLGELGFEHYQAPLVRFFLKQILCKKQLPNVKSSALDYFMFTVKDKNQRRELVHFAWENYDPQNLFIWGPIEKLKEYKKHNEHVAGEESDQQPASENNYQKNFNIAKQEGSKSNEPCEDDGHILTSSLEKPRDNRSEKQDLTKEEISSENIKESKQARDGGLDNNSITKKQNGNPSTGQISRLTRGERDVDKEVTEEVKQDLGCREGEKETPFLNNGEAEFSGEIGNTVEDNTQYQPKVDPRKRKIDEENQFVPQKADSTSDEELSLEMTQNCNIDNSSPPAETDDPKSQEAMAKKSKLENSPCKGHISSDELSQTGGDSATNEDLVIPFSNSEPDLPETTNKQHENISENSLHTGDISTDKLLEKQEFL</sequence>
<feature type="compositionally biased region" description="Basic and acidic residues" evidence="2">
    <location>
        <begin position="431"/>
        <end position="458"/>
    </location>
</feature>
<dbReference type="PANTHER" id="PTHR14015">
    <property type="entry name" value="OPIOID GROWTH FACTOR RECEPTOR OGFR ZETA-TYPE OPIOID RECEPTOR"/>
    <property type="match status" value="1"/>
</dbReference>
<feature type="domain" description="Opioid growth factor receptor (OGFr) conserved" evidence="3">
    <location>
        <begin position="118"/>
        <end position="321"/>
    </location>
</feature>
<feature type="compositionally biased region" description="Polar residues" evidence="2">
    <location>
        <begin position="596"/>
        <end position="605"/>
    </location>
</feature>
<evidence type="ECO:0000256" key="1">
    <source>
        <dbReference type="ARBA" id="ARBA00010365"/>
    </source>
</evidence>
<protein>
    <submittedName>
        <fullName evidence="4">Opioid growth factor receptor, partial</fullName>
    </submittedName>
</protein>
<feature type="region of interest" description="Disordered" evidence="2">
    <location>
        <begin position="1"/>
        <end position="27"/>
    </location>
</feature>